<evidence type="ECO:0000313" key="2">
    <source>
        <dbReference type="Proteomes" id="UP001497680"/>
    </source>
</evidence>
<accession>A0ACC0CPQ4</accession>
<name>A0ACC0CPQ4_9PEZI</name>
<protein>
    <submittedName>
        <fullName evidence="1">Cytochrome P450</fullName>
    </submittedName>
</protein>
<evidence type="ECO:0000313" key="1">
    <source>
        <dbReference type="EMBL" id="KAI6082456.1"/>
    </source>
</evidence>
<keyword evidence="2" id="KW-1185">Reference proteome</keyword>
<dbReference type="EMBL" id="MU394370">
    <property type="protein sequence ID" value="KAI6082456.1"/>
    <property type="molecule type" value="Genomic_DNA"/>
</dbReference>
<reference evidence="1 2" key="1">
    <citation type="journal article" date="2022" name="New Phytol.">
        <title>Ecological generalism drives hyperdiversity of secondary metabolite gene clusters in xylarialean endophytes.</title>
        <authorList>
            <person name="Franco M.E.E."/>
            <person name="Wisecaver J.H."/>
            <person name="Arnold A.E."/>
            <person name="Ju Y.M."/>
            <person name="Slot J.C."/>
            <person name="Ahrendt S."/>
            <person name="Moore L.P."/>
            <person name="Eastman K.E."/>
            <person name="Scott K."/>
            <person name="Konkel Z."/>
            <person name="Mondo S.J."/>
            <person name="Kuo A."/>
            <person name="Hayes R.D."/>
            <person name="Haridas S."/>
            <person name="Andreopoulos B."/>
            <person name="Riley R."/>
            <person name="LaButti K."/>
            <person name="Pangilinan J."/>
            <person name="Lipzen A."/>
            <person name="Amirebrahimi M."/>
            <person name="Yan J."/>
            <person name="Adam C."/>
            <person name="Keymanesh K."/>
            <person name="Ng V."/>
            <person name="Louie K."/>
            <person name="Northen T."/>
            <person name="Drula E."/>
            <person name="Henrissat B."/>
            <person name="Hsieh H.M."/>
            <person name="Youens-Clark K."/>
            <person name="Lutzoni F."/>
            <person name="Miadlikowska J."/>
            <person name="Eastwood D.C."/>
            <person name="Hamelin R.C."/>
            <person name="Grigoriev I.V."/>
            <person name="U'Ren J.M."/>
        </authorList>
    </citation>
    <scope>NUCLEOTIDE SEQUENCE [LARGE SCALE GENOMIC DNA]</scope>
    <source>
        <strain evidence="1 2">ER1909</strain>
    </source>
</reference>
<comment type="caution">
    <text evidence="1">The sequence shown here is derived from an EMBL/GenBank/DDBJ whole genome shotgun (WGS) entry which is preliminary data.</text>
</comment>
<gene>
    <name evidence="1" type="ORF">F4821DRAFT_246959</name>
</gene>
<dbReference type="Proteomes" id="UP001497680">
    <property type="component" value="Unassembled WGS sequence"/>
</dbReference>
<organism evidence="1 2">
    <name type="scientific">Hypoxylon rubiginosum</name>
    <dbReference type="NCBI Taxonomy" id="110542"/>
    <lineage>
        <taxon>Eukaryota</taxon>
        <taxon>Fungi</taxon>
        <taxon>Dikarya</taxon>
        <taxon>Ascomycota</taxon>
        <taxon>Pezizomycotina</taxon>
        <taxon>Sordariomycetes</taxon>
        <taxon>Xylariomycetidae</taxon>
        <taxon>Xylariales</taxon>
        <taxon>Hypoxylaceae</taxon>
        <taxon>Hypoxylon</taxon>
    </lineage>
</organism>
<proteinExistence type="predicted"/>
<sequence length="517" mass="59215">MDIQHLVSRESMTVEVILGSVLGAICVYATLRCVYLLYFHPLAKFPGPRLAAVSNIWYARHWLSGRYPWAIEDAIRNYGDVVRVAPNELVFYTPQAFQDIYSPAHRGLEIFRKTEFQNRGANLGGIIWEEDPVKHHEVARKLFPAYSPRSIRSLEPLIHKHLNYFVERMEQLGTRHEGVNLVDWTHWVAWDTSQDIAWCEETGSMTAEKDPVALDVLISFNAFATMIQVFKRFPLLSPIKYLFAPVKKLSSLAEMESNTRKSVLRRIERRGNTPHPDLFEYVLAADEKPPTSEAELLHLGSVALQVMLGGFGPMADWYYFTLFLLVNAPECYRILTEEIRTEFENYDDINIQSTANLHYLVACLDETLRMISTNSTGLPRYSPGAVIDGHYVPSGVTVQSSVHTLGRSPKHFHDPMHFRPERYLPASHPLYDKAFANDNTKGLPEFSLGPRACIGRELGWAEARLFMSKVLWRFNVVKAPGETLDIEGMERDLLHFGFLTKPRFMVQFVPIQRNTVR</sequence>